<dbReference type="Proteomes" id="UP000215355">
    <property type="component" value="Chromosome 1"/>
</dbReference>
<name>A0AAJ4X943_9SPHI</name>
<dbReference type="AlphaFoldDB" id="A0AAJ4X943"/>
<gene>
    <name evidence="1" type="ORF">SAMEA4412673_00837</name>
</gene>
<proteinExistence type="predicted"/>
<reference evidence="1 2" key="1">
    <citation type="submission" date="2017-06" db="EMBL/GenBank/DDBJ databases">
        <authorList>
            <consortium name="Pathogen Informatics"/>
        </authorList>
    </citation>
    <scope>NUCLEOTIDE SEQUENCE [LARGE SCALE GENOMIC DNA]</scope>
    <source>
        <strain evidence="1 2">NCTC12149</strain>
    </source>
</reference>
<protein>
    <submittedName>
        <fullName evidence="1">Uncharacterized protein</fullName>
    </submittedName>
</protein>
<accession>A0AAJ4X943</accession>
<dbReference type="EMBL" id="LT906468">
    <property type="protein sequence ID" value="SNV43637.1"/>
    <property type="molecule type" value="Genomic_DNA"/>
</dbReference>
<evidence type="ECO:0000313" key="2">
    <source>
        <dbReference type="Proteomes" id="UP000215355"/>
    </source>
</evidence>
<sequence>MDISGYLWVVAKDVMARLRSPTRDGRIDQDYDHMSLESPRYCRGVSNTPASYKPKLLSSSD</sequence>
<evidence type="ECO:0000313" key="1">
    <source>
        <dbReference type="EMBL" id="SNV43637.1"/>
    </source>
</evidence>
<organism evidence="1 2">
    <name type="scientific">Sphingobacterium mizutaii</name>
    <dbReference type="NCBI Taxonomy" id="1010"/>
    <lineage>
        <taxon>Bacteria</taxon>
        <taxon>Pseudomonadati</taxon>
        <taxon>Bacteroidota</taxon>
        <taxon>Sphingobacteriia</taxon>
        <taxon>Sphingobacteriales</taxon>
        <taxon>Sphingobacteriaceae</taxon>
        <taxon>Sphingobacterium</taxon>
    </lineage>
</organism>
<dbReference type="KEGG" id="smiz:4412673_00837"/>